<gene>
    <name evidence="2" type="ORF">C8R41DRAFT_917509</name>
</gene>
<evidence type="ECO:0000313" key="3">
    <source>
        <dbReference type="Proteomes" id="UP001150217"/>
    </source>
</evidence>
<dbReference type="Proteomes" id="UP001150217">
    <property type="component" value="Unassembled WGS sequence"/>
</dbReference>
<keyword evidence="3" id="KW-1185">Reference proteome</keyword>
<dbReference type="SUPFAM" id="SSF88697">
    <property type="entry name" value="PUA domain-like"/>
    <property type="match status" value="1"/>
</dbReference>
<name>A0ABQ8VM86_9AGAR</name>
<accession>A0ABQ8VM86</accession>
<sequence length="173" mass="20148">MASSSDFISTSSREDQSKETSEDAILAMTNDYMQQIVRREKTYEFRKYRISSTVKRIWFYLNAPHSAIAYICEIDPARTRSPDDDPLPEDGLGNREFNTRHEDWDRYDYAYRVKSVRKLNAPLSLRTIEELYGMKIAPRGLVYTPPDLVKDIPLNEQLLLWALEDDNSENVAT</sequence>
<protein>
    <submittedName>
        <fullName evidence="2">Uncharacterized protein</fullName>
    </submittedName>
</protein>
<evidence type="ECO:0000313" key="2">
    <source>
        <dbReference type="EMBL" id="KAJ4497473.1"/>
    </source>
</evidence>
<dbReference type="InterPro" id="IPR015947">
    <property type="entry name" value="PUA-like_sf"/>
</dbReference>
<comment type="caution">
    <text evidence="2">The sequence shown here is derived from an EMBL/GenBank/DDBJ whole genome shotgun (WGS) entry which is preliminary data.</text>
</comment>
<feature type="region of interest" description="Disordered" evidence="1">
    <location>
        <begin position="1"/>
        <end position="20"/>
    </location>
</feature>
<reference evidence="2" key="1">
    <citation type="submission" date="2022-08" db="EMBL/GenBank/DDBJ databases">
        <title>A Global Phylogenomic Analysis of the Shiitake Genus Lentinula.</title>
        <authorList>
            <consortium name="DOE Joint Genome Institute"/>
            <person name="Sierra-Patev S."/>
            <person name="Min B."/>
            <person name="Naranjo-Ortiz M."/>
            <person name="Looney B."/>
            <person name="Konkel Z."/>
            <person name="Slot J.C."/>
            <person name="Sakamoto Y."/>
            <person name="Steenwyk J.L."/>
            <person name="Rokas A."/>
            <person name="Carro J."/>
            <person name="Camarero S."/>
            <person name="Ferreira P."/>
            <person name="Molpeceres G."/>
            <person name="Ruiz-Duenas F.J."/>
            <person name="Serrano A."/>
            <person name="Henrissat B."/>
            <person name="Drula E."/>
            <person name="Hughes K.W."/>
            <person name="Mata J.L."/>
            <person name="Ishikawa N.K."/>
            <person name="Vargas-Isla R."/>
            <person name="Ushijima S."/>
            <person name="Smith C.A."/>
            <person name="Ahrendt S."/>
            <person name="Andreopoulos W."/>
            <person name="He G."/>
            <person name="Labutti K."/>
            <person name="Lipzen A."/>
            <person name="Ng V."/>
            <person name="Riley R."/>
            <person name="Sandor L."/>
            <person name="Barry K."/>
            <person name="Martinez A.T."/>
            <person name="Xiao Y."/>
            <person name="Gibbons J.G."/>
            <person name="Terashima K."/>
            <person name="Grigoriev I.V."/>
            <person name="Hibbett D.S."/>
        </authorList>
    </citation>
    <scope>NUCLEOTIDE SEQUENCE</scope>
    <source>
        <strain evidence="2">RHP3577 ss4</strain>
    </source>
</reference>
<feature type="compositionally biased region" description="Polar residues" evidence="1">
    <location>
        <begin position="1"/>
        <end position="11"/>
    </location>
</feature>
<evidence type="ECO:0000256" key="1">
    <source>
        <dbReference type="SAM" id="MobiDB-lite"/>
    </source>
</evidence>
<dbReference type="EMBL" id="JANVFT010000021">
    <property type="protein sequence ID" value="KAJ4497473.1"/>
    <property type="molecule type" value="Genomic_DNA"/>
</dbReference>
<proteinExistence type="predicted"/>
<organism evidence="2 3">
    <name type="scientific">Lentinula lateritia</name>
    <dbReference type="NCBI Taxonomy" id="40482"/>
    <lineage>
        <taxon>Eukaryota</taxon>
        <taxon>Fungi</taxon>
        <taxon>Dikarya</taxon>
        <taxon>Basidiomycota</taxon>
        <taxon>Agaricomycotina</taxon>
        <taxon>Agaricomycetes</taxon>
        <taxon>Agaricomycetidae</taxon>
        <taxon>Agaricales</taxon>
        <taxon>Marasmiineae</taxon>
        <taxon>Omphalotaceae</taxon>
        <taxon>Lentinula</taxon>
    </lineage>
</organism>